<evidence type="ECO:0000313" key="2">
    <source>
        <dbReference type="Proteomes" id="UP001626550"/>
    </source>
</evidence>
<protein>
    <submittedName>
        <fullName evidence="1">Uncharacterized protein</fullName>
    </submittedName>
</protein>
<name>A0ABD2QD76_9PLAT</name>
<proteinExistence type="predicted"/>
<comment type="caution">
    <text evidence="1">The sequence shown here is derived from an EMBL/GenBank/DDBJ whole genome shotgun (WGS) entry which is preliminary data.</text>
</comment>
<dbReference type="Proteomes" id="UP001626550">
    <property type="component" value="Unassembled WGS sequence"/>
</dbReference>
<dbReference type="AlphaFoldDB" id="A0ABD2QD76"/>
<organism evidence="1 2">
    <name type="scientific">Cichlidogyrus casuarinus</name>
    <dbReference type="NCBI Taxonomy" id="1844966"/>
    <lineage>
        <taxon>Eukaryota</taxon>
        <taxon>Metazoa</taxon>
        <taxon>Spiralia</taxon>
        <taxon>Lophotrochozoa</taxon>
        <taxon>Platyhelminthes</taxon>
        <taxon>Monogenea</taxon>
        <taxon>Monopisthocotylea</taxon>
        <taxon>Dactylogyridea</taxon>
        <taxon>Ancyrocephalidae</taxon>
        <taxon>Cichlidogyrus</taxon>
    </lineage>
</organism>
<keyword evidence="2" id="KW-1185">Reference proteome</keyword>
<sequence>MIDPCLQAEIDRNLRIIEASEKILQQVTNNPSTKPEYRISIDMTIFVARIRLINCLRRLQNEKTNQITPRKTRSECAIPPAKLFISSKTFCVN</sequence>
<gene>
    <name evidence="1" type="ORF">Ciccas_003854</name>
</gene>
<accession>A0ABD2QD76</accession>
<reference evidence="1 2" key="1">
    <citation type="submission" date="2024-11" db="EMBL/GenBank/DDBJ databases">
        <title>Adaptive evolution of stress response genes in parasites aligns with host niche diversity.</title>
        <authorList>
            <person name="Hahn C."/>
            <person name="Resl P."/>
        </authorList>
    </citation>
    <scope>NUCLEOTIDE SEQUENCE [LARGE SCALE GENOMIC DNA]</scope>
    <source>
        <strain evidence="1">EGGRZ-B1_66</strain>
        <tissue evidence="1">Body</tissue>
    </source>
</reference>
<evidence type="ECO:0000313" key="1">
    <source>
        <dbReference type="EMBL" id="KAL3317489.1"/>
    </source>
</evidence>
<dbReference type="EMBL" id="JBJKFK010000376">
    <property type="protein sequence ID" value="KAL3317489.1"/>
    <property type="molecule type" value="Genomic_DNA"/>
</dbReference>